<dbReference type="InterPro" id="IPR002659">
    <property type="entry name" value="Glyco_trans_31"/>
</dbReference>
<protein>
    <recommendedName>
        <fullName evidence="10">Hexosyltransferase</fullName>
        <ecNumber evidence="10">2.4.1.-</ecNumber>
    </recommendedName>
</protein>
<keyword evidence="9" id="KW-0472">Membrane</keyword>
<evidence type="ECO:0000313" key="11">
    <source>
        <dbReference type="EMBL" id="CAG5086777.1"/>
    </source>
</evidence>
<reference evidence="11 12" key="1">
    <citation type="submission" date="2021-04" db="EMBL/GenBank/DDBJ databases">
        <authorList>
            <person name="Bliznina A."/>
        </authorList>
    </citation>
    <scope>NUCLEOTIDE SEQUENCE [LARGE SCALE GENOMIC DNA]</scope>
</reference>
<keyword evidence="5" id="KW-0812">Transmembrane</keyword>
<evidence type="ECO:0000256" key="9">
    <source>
        <dbReference type="ARBA" id="ARBA00023136"/>
    </source>
</evidence>
<keyword evidence="6" id="KW-0735">Signal-anchor</keyword>
<evidence type="ECO:0000256" key="3">
    <source>
        <dbReference type="ARBA" id="ARBA00022676"/>
    </source>
</evidence>
<evidence type="ECO:0000256" key="4">
    <source>
        <dbReference type="ARBA" id="ARBA00022679"/>
    </source>
</evidence>
<name>A0ABN7S123_OIKDI</name>
<accession>A0ABN7S123</accession>
<dbReference type="EMBL" id="OU015568">
    <property type="protein sequence ID" value="CAG5086777.1"/>
    <property type="molecule type" value="Genomic_DNA"/>
</dbReference>
<comment type="similarity">
    <text evidence="2 10">Belongs to the glycosyltransferase 31 family.</text>
</comment>
<proteinExistence type="inferred from homology"/>
<dbReference type="PANTHER" id="PTHR11214">
    <property type="entry name" value="BETA-1,3-N-ACETYLGLUCOSAMINYLTRANSFERASE"/>
    <property type="match status" value="1"/>
</dbReference>
<evidence type="ECO:0000256" key="5">
    <source>
        <dbReference type="ARBA" id="ARBA00022692"/>
    </source>
</evidence>
<dbReference type="Proteomes" id="UP001158576">
    <property type="component" value="Chromosome PAR"/>
</dbReference>
<evidence type="ECO:0000256" key="2">
    <source>
        <dbReference type="ARBA" id="ARBA00008661"/>
    </source>
</evidence>
<evidence type="ECO:0000256" key="7">
    <source>
        <dbReference type="ARBA" id="ARBA00022989"/>
    </source>
</evidence>
<sequence>MFYSWTKQNVPNVKFIYRGDDDNFLNPLGVMKFLEKHWDEANAEAALWGGVIQGMPSVISDTTKLDEIMEERRTDVWPEEVYPKYASGSGHIMNRNALFVLEGQMQLNPLISIDDAFIGISGLEDRIFDVNEFHPWGIKFENGNDFCTIVNAISIHYPKFDYECMLSKILKYAEKCEKMNFTRPEIFLSVVPGIYRKIIINEEQAEYVSKELSNEKPIYKLVYGEFNSEEMGWHIQMLQNDSYIPINAYDKITTANKCPRKLAGLYGLDVFVDCFHEKYN</sequence>
<gene>
    <name evidence="11" type="ORF">OKIOD_LOCUS2906</name>
</gene>
<keyword evidence="4" id="KW-0808">Transferase</keyword>
<dbReference type="PANTHER" id="PTHR11214:SF394">
    <property type="entry name" value="HEXOSYLTRANSFERASE"/>
    <property type="match status" value="1"/>
</dbReference>
<keyword evidence="12" id="KW-1185">Reference proteome</keyword>
<keyword evidence="3 10" id="KW-0328">Glycosyltransferase</keyword>
<evidence type="ECO:0000256" key="10">
    <source>
        <dbReference type="RuleBase" id="RU363063"/>
    </source>
</evidence>
<evidence type="ECO:0000256" key="1">
    <source>
        <dbReference type="ARBA" id="ARBA00004323"/>
    </source>
</evidence>
<organism evidence="11 12">
    <name type="scientific">Oikopleura dioica</name>
    <name type="common">Tunicate</name>
    <dbReference type="NCBI Taxonomy" id="34765"/>
    <lineage>
        <taxon>Eukaryota</taxon>
        <taxon>Metazoa</taxon>
        <taxon>Chordata</taxon>
        <taxon>Tunicata</taxon>
        <taxon>Appendicularia</taxon>
        <taxon>Copelata</taxon>
        <taxon>Oikopleuridae</taxon>
        <taxon>Oikopleura</taxon>
    </lineage>
</organism>
<keyword evidence="7" id="KW-1133">Transmembrane helix</keyword>
<dbReference type="Gene3D" id="3.90.550.50">
    <property type="match status" value="1"/>
</dbReference>
<dbReference type="EC" id="2.4.1.-" evidence="10"/>
<evidence type="ECO:0000256" key="6">
    <source>
        <dbReference type="ARBA" id="ARBA00022968"/>
    </source>
</evidence>
<dbReference type="Pfam" id="PF01762">
    <property type="entry name" value="Galactosyl_T"/>
    <property type="match status" value="1"/>
</dbReference>
<evidence type="ECO:0000256" key="8">
    <source>
        <dbReference type="ARBA" id="ARBA00023034"/>
    </source>
</evidence>
<comment type="subcellular location">
    <subcellularLocation>
        <location evidence="1 10">Golgi apparatus membrane</location>
        <topology evidence="1 10">Single-pass type II membrane protein</topology>
    </subcellularLocation>
</comment>
<evidence type="ECO:0000313" key="12">
    <source>
        <dbReference type="Proteomes" id="UP001158576"/>
    </source>
</evidence>
<keyword evidence="8 10" id="KW-0333">Golgi apparatus</keyword>